<evidence type="ECO:0000313" key="3">
    <source>
        <dbReference type="Proteomes" id="UP000482487"/>
    </source>
</evidence>
<comment type="caution">
    <text evidence="2">The sequence shown here is derived from an EMBL/GenBank/DDBJ whole genome shotgun (WGS) entry which is preliminary data.</text>
</comment>
<dbReference type="RefSeq" id="WP_160957981.1">
    <property type="nucleotide sequence ID" value="NZ_WVUD01000001.1"/>
</dbReference>
<organism evidence="2 3">
    <name type="scientific">Solidesulfovibrio aerotolerans</name>
    <dbReference type="NCBI Taxonomy" id="295255"/>
    <lineage>
        <taxon>Bacteria</taxon>
        <taxon>Pseudomonadati</taxon>
        <taxon>Thermodesulfobacteriota</taxon>
        <taxon>Desulfovibrionia</taxon>
        <taxon>Desulfovibrionales</taxon>
        <taxon>Desulfovibrionaceae</taxon>
        <taxon>Solidesulfovibrio</taxon>
    </lineage>
</organism>
<dbReference type="SUPFAM" id="SSF51735">
    <property type="entry name" value="NAD(P)-binding Rossmann-fold domains"/>
    <property type="match status" value="1"/>
</dbReference>
<dbReference type="InterPro" id="IPR036291">
    <property type="entry name" value="NAD(P)-bd_dom_sf"/>
</dbReference>
<proteinExistence type="predicted"/>
<evidence type="ECO:0000313" key="2">
    <source>
        <dbReference type="EMBL" id="MYL81761.1"/>
    </source>
</evidence>
<dbReference type="InterPro" id="IPR050177">
    <property type="entry name" value="Lipid_A_modif_metabolic_enz"/>
</dbReference>
<dbReference type="EMBL" id="WVUD01000001">
    <property type="protein sequence ID" value="MYL81761.1"/>
    <property type="molecule type" value="Genomic_DNA"/>
</dbReference>
<dbReference type="AlphaFoldDB" id="A0A7C9IJ25"/>
<dbReference type="Gene3D" id="3.40.50.720">
    <property type="entry name" value="NAD(P)-binding Rossmann-like Domain"/>
    <property type="match status" value="1"/>
</dbReference>
<feature type="domain" description="NAD(P)-binding" evidence="1">
    <location>
        <begin position="7"/>
        <end position="146"/>
    </location>
</feature>
<accession>A0A7C9IJ25</accession>
<evidence type="ECO:0000259" key="1">
    <source>
        <dbReference type="Pfam" id="PF13460"/>
    </source>
</evidence>
<gene>
    <name evidence="2" type="ORF">GTA51_01220</name>
</gene>
<protein>
    <submittedName>
        <fullName evidence="2">NAD(P)H-binding protein</fullName>
    </submittedName>
</protein>
<name>A0A7C9IJ25_9BACT</name>
<dbReference type="PANTHER" id="PTHR43245">
    <property type="entry name" value="BIFUNCTIONAL POLYMYXIN RESISTANCE PROTEIN ARNA"/>
    <property type="match status" value="1"/>
</dbReference>
<dbReference type="Proteomes" id="UP000482487">
    <property type="component" value="Unassembled WGS sequence"/>
</dbReference>
<dbReference type="InterPro" id="IPR016040">
    <property type="entry name" value="NAD(P)-bd_dom"/>
</dbReference>
<dbReference type="OrthoDB" id="9804595at2"/>
<dbReference type="Pfam" id="PF13460">
    <property type="entry name" value="NAD_binding_10"/>
    <property type="match status" value="1"/>
</dbReference>
<sequence>MNIFVTGAGGGLGTALVPALVAAGHRLTALARNPAALPVLPGLTGLCGDLLTPATYATALAGHDAVLHLAALTHARTASLYRRGNVDVTADLLAACAGHCPDARFLCVSTRAVGQACGDYGQSKAEAEQLVRTSGLPWVILRPAEVYGVGRGEAVHALARACAKGGALPMPGRGRHVLAPVHIADLIPAFLAALTAPAAVGGTYVLAGDPIAYAELADAVARHCGQRLFKIPVPLGLVTLAARIACRVLRHPPIVPDQVARLLCAKDTDSTAARRDLGFAPRALDVDAMVRGS</sequence>
<reference evidence="2 3" key="1">
    <citation type="submission" date="2020-01" db="EMBL/GenBank/DDBJ databases">
        <title>Genome sequence of Desulfovibrio aerotolerans DSM 16695(T).</title>
        <authorList>
            <person name="Karnachuk O."/>
            <person name="Avakyan M."/>
            <person name="Mardanov A."/>
            <person name="Kadnikov V."/>
            <person name="Ravin N."/>
        </authorList>
    </citation>
    <scope>NUCLEOTIDE SEQUENCE [LARGE SCALE GENOMIC DNA]</scope>
    <source>
        <strain evidence="2 3">DSM 16695</strain>
    </source>
</reference>
<keyword evidence="3" id="KW-1185">Reference proteome</keyword>